<protein>
    <submittedName>
        <fullName evidence="1">Uncharacterized protein</fullName>
    </submittedName>
</protein>
<sequence>MSIEVRIQKLLVQIETESFRLCRVESHPAFKSWLSKEPRLSEGLASVRKFWKIFCDDASHNDPLIPQYIEQLEKATSDLAQSLDLMYTALGFEEPNCAQNPN</sequence>
<reference evidence="1" key="1">
    <citation type="journal article" date="2020" name="mSystems">
        <title>Genome- and Community-Level Interaction Insights into Carbon Utilization and Element Cycling Functions of Hydrothermarchaeota in Hydrothermal Sediment.</title>
        <authorList>
            <person name="Zhou Z."/>
            <person name="Liu Y."/>
            <person name="Xu W."/>
            <person name="Pan J."/>
            <person name="Luo Z.H."/>
            <person name="Li M."/>
        </authorList>
    </citation>
    <scope>NUCLEOTIDE SEQUENCE [LARGE SCALE GENOMIC DNA]</scope>
    <source>
        <strain evidence="1">SpSt-524</strain>
    </source>
</reference>
<organism evidence="1">
    <name type="scientific">Meiothermus ruber</name>
    <dbReference type="NCBI Taxonomy" id="277"/>
    <lineage>
        <taxon>Bacteria</taxon>
        <taxon>Thermotogati</taxon>
        <taxon>Deinococcota</taxon>
        <taxon>Deinococci</taxon>
        <taxon>Thermales</taxon>
        <taxon>Thermaceae</taxon>
        <taxon>Meiothermus</taxon>
    </lineage>
</organism>
<accession>A0A7C3HC81</accession>
<comment type="caution">
    <text evidence="1">The sequence shown here is derived from an EMBL/GenBank/DDBJ whole genome shotgun (WGS) entry which is preliminary data.</text>
</comment>
<gene>
    <name evidence="1" type="ORF">ENS82_13165</name>
</gene>
<proteinExistence type="predicted"/>
<dbReference type="RefSeq" id="WP_409653456.1">
    <property type="nucleotide sequence ID" value="NZ_JBKBUW010000001.1"/>
</dbReference>
<name>A0A7C3HC81_MEIRU</name>
<evidence type="ECO:0000313" key="1">
    <source>
        <dbReference type="EMBL" id="HFG21637.1"/>
    </source>
</evidence>
<dbReference type="EMBL" id="DSWI01000032">
    <property type="protein sequence ID" value="HFG21637.1"/>
    <property type="molecule type" value="Genomic_DNA"/>
</dbReference>
<dbReference type="AlphaFoldDB" id="A0A7C3HC81"/>